<feature type="non-terminal residue" evidence="1">
    <location>
        <position position="176"/>
    </location>
</feature>
<dbReference type="EMBL" id="JACIGM010000011">
    <property type="protein sequence ID" value="MBB4277156.1"/>
    <property type="molecule type" value="Genomic_DNA"/>
</dbReference>
<reference evidence="1 2" key="1">
    <citation type="submission" date="2020-08" db="EMBL/GenBank/DDBJ databases">
        <title>Genomic Encyclopedia of Type Strains, Phase IV (KMG-V): Genome sequencing to study the core and pangenomes of soil and plant-associated prokaryotes.</title>
        <authorList>
            <person name="Whitman W."/>
        </authorList>
    </citation>
    <scope>NUCLEOTIDE SEQUENCE [LARGE SCALE GENOMIC DNA]</scope>
    <source>
        <strain evidence="1 2">SEMIA 402</strain>
    </source>
</reference>
<dbReference type="Proteomes" id="UP000533641">
    <property type="component" value="Unassembled WGS sequence"/>
</dbReference>
<name>A0A7W6RS82_9HYPH</name>
<evidence type="ECO:0000313" key="1">
    <source>
        <dbReference type="EMBL" id="MBB4277156.1"/>
    </source>
</evidence>
<sequence length="176" mass="20059">MQEHREPCRAFDQRADRRAAKNILQQQARFDAFVSEFNQERPHEALNMKVPADLYAASSRPYQGPPEIDYPFHDRDALVTNCGRICIYRKTINIATVLAGQKLGLKEVDDGIWLVSFMLMIWDISTWSRGPCKPSTTRSARGCQPCVRPYVRGVKVARPRGKLCRGLLWIGRSLAP</sequence>
<gene>
    <name evidence="1" type="ORF">GGE12_004954</name>
</gene>
<dbReference type="AlphaFoldDB" id="A0A7W6RS82"/>
<accession>A0A7W6RS82</accession>
<evidence type="ECO:0000313" key="2">
    <source>
        <dbReference type="Proteomes" id="UP000533641"/>
    </source>
</evidence>
<proteinExistence type="predicted"/>
<protein>
    <recommendedName>
        <fullName evidence="3">Integrase-like protein</fullName>
    </recommendedName>
</protein>
<comment type="caution">
    <text evidence="1">The sequence shown here is derived from an EMBL/GenBank/DDBJ whole genome shotgun (WGS) entry which is preliminary data.</text>
</comment>
<evidence type="ECO:0008006" key="3">
    <source>
        <dbReference type="Google" id="ProtNLM"/>
    </source>
</evidence>
<organism evidence="1 2">
    <name type="scientific">Rhizobium mongolense</name>
    <dbReference type="NCBI Taxonomy" id="57676"/>
    <lineage>
        <taxon>Bacteria</taxon>
        <taxon>Pseudomonadati</taxon>
        <taxon>Pseudomonadota</taxon>
        <taxon>Alphaproteobacteria</taxon>
        <taxon>Hyphomicrobiales</taxon>
        <taxon>Rhizobiaceae</taxon>
        <taxon>Rhizobium/Agrobacterium group</taxon>
        <taxon>Rhizobium</taxon>
    </lineage>
</organism>